<dbReference type="SMART" id="SM00138">
    <property type="entry name" value="MeTrc"/>
    <property type="match status" value="1"/>
</dbReference>
<dbReference type="SUPFAM" id="SSF53335">
    <property type="entry name" value="S-adenosyl-L-methionine-dependent methyltransferases"/>
    <property type="match status" value="1"/>
</dbReference>
<keyword evidence="3" id="KW-1185">Reference proteome</keyword>
<dbReference type="GO" id="GO:0008168">
    <property type="term" value="F:methyltransferase activity"/>
    <property type="evidence" value="ECO:0007669"/>
    <property type="project" value="UniProtKB-KW"/>
</dbReference>
<reference evidence="3" key="1">
    <citation type="journal article" date="2019" name="Int. J. Syst. Evol. Microbiol.">
        <title>The Global Catalogue of Microorganisms (GCM) 10K type strain sequencing project: providing services to taxonomists for standard genome sequencing and annotation.</title>
        <authorList>
            <consortium name="The Broad Institute Genomics Platform"/>
            <consortium name="The Broad Institute Genome Sequencing Center for Infectious Disease"/>
            <person name="Wu L."/>
            <person name="Ma J."/>
        </authorList>
    </citation>
    <scope>NUCLEOTIDE SEQUENCE [LARGE SCALE GENOMIC DNA]</scope>
    <source>
        <strain evidence="3">CCM 8875</strain>
    </source>
</reference>
<evidence type="ECO:0000313" key="3">
    <source>
        <dbReference type="Proteomes" id="UP001597302"/>
    </source>
</evidence>
<dbReference type="Proteomes" id="UP001597302">
    <property type="component" value="Unassembled WGS sequence"/>
</dbReference>
<dbReference type="PANTHER" id="PTHR24422:SF8">
    <property type="entry name" value="CHEMOTAXIS PROTEIN"/>
    <property type="match status" value="1"/>
</dbReference>
<keyword evidence="2" id="KW-0489">Methyltransferase</keyword>
<feature type="domain" description="CheR-type methyltransferase" evidence="1">
    <location>
        <begin position="15"/>
        <end position="256"/>
    </location>
</feature>
<dbReference type="InterPro" id="IPR022641">
    <property type="entry name" value="CheR_N"/>
</dbReference>
<dbReference type="InterPro" id="IPR050903">
    <property type="entry name" value="Bact_Chemotaxis_MeTrfase"/>
</dbReference>
<dbReference type="PANTHER" id="PTHR24422">
    <property type="entry name" value="CHEMOTAXIS PROTEIN METHYLTRANSFERASE"/>
    <property type="match status" value="1"/>
</dbReference>
<sequence>MSVDPVPLRAPDAIELDLFLEALHRRYHYDFRSYSRVSLARRADLARERLGCATLSEVQGRLLHDPSVLPDIIDAMTVQVSEMFRDPAYFLALRHQVIPHLRTFPSLKVWVAGCADGEELYSLAILFQEEGLFDRTLFYATEINHRALARAEAGIYDIDRLAVFSQNYQRAGGTGSLADYYTAAYGRAAFDRRLRARTVFSEHNLATDQVFSEVHLISCRNVLIYFDNPLQDRALGLFAEALTRDGFLGLGSHETLRFSTHASAFAAFDEPDRIWRRTACQETAHAS</sequence>
<dbReference type="InterPro" id="IPR000780">
    <property type="entry name" value="CheR_MeTrfase"/>
</dbReference>
<protein>
    <submittedName>
        <fullName evidence="2">CheR family methyltransferase</fullName>
    </submittedName>
</protein>
<accession>A0ABW4DZ21</accession>
<organism evidence="2 3">
    <name type="scientific">Paracoccus nototheniae</name>
    <dbReference type="NCBI Taxonomy" id="2489002"/>
    <lineage>
        <taxon>Bacteria</taxon>
        <taxon>Pseudomonadati</taxon>
        <taxon>Pseudomonadota</taxon>
        <taxon>Alphaproteobacteria</taxon>
        <taxon>Rhodobacterales</taxon>
        <taxon>Paracoccaceae</taxon>
        <taxon>Paracoccus</taxon>
    </lineage>
</organism>
<dbReference type="Pfam" id="PF03705">
    <property type="entry name" value="CheR_N"/>
    <property type="match status" value="1"/>
</dbReference>
<dbReference type="PROSITE" id="PS50123">
    <property type="entry name" value="CHER"/>
    <property type="match status" value="1"/>
</dbReference>
<gene>
    <name evidence="2" type="ORF">ACFQ5P_12255</name>
</gene>
<name>A0ABW4DZ21_9RHOB</name>
<dbReference type="PRINTS" id="PR00996">
    <property type="entry name" value="CHERMTFRASE"/>
</dbReference>
<dbReference type="InterPro" id="IPR029063">
    <property type="entry name" value="SAM-dependent_MTases_sf"/>
</dbReference>
<proteinExistence type="predicted"/>
<dbReference type="SUPFAM" id="SSF47757">
    <property type="entry name" value="Chemotaxis receptor methyltransferase CheR, N-terminal domain"/>
    <property type="match status" value="1"/>
</dbReference>
<comment type="caution">
    <text evidence="2">The sequence shown here is derived from an EMBL/GenBank/DDBJ whole genome shotgun (WGS) entry which is preliminary data.</text>
</comment>
<dbReference type="Gene3D" id="3.40.50.150">
    <property type="entry name" value="Vaccinia Virus protein VP39"/>
    <property type="match status" value="1"/>
</dbReference>
<dbReference type="EMBL" id="JBHTOQ010000022">
    <property type="protein sequence ID" value="MFD1482068.1"/>
    <property type="molecule type" value="Genomic_DNA"/>
</dbReference>
<dbReference type="InterPro" id="IPR022642">
    <property type="entry name" value="CheR_C"/>
</dbReference>
<evidence type="ECO:0000259" key="1">
    <source>
        <dbReference type="PROSITE" id="PS50123"/>
    </source>
</evidence>
<dbReference type="Pfam" id="PF01739">
    <property type="entry name" value="CheR"/>
    <property type="match status" value="1"/>
</dbReference>
<evidence type="ECO:0000313" key="2">
    <source>
        <dbReference type="EMBL" id="MFD1482068.1"/>
    </source>
</evidence>
<dbReference type="GO" id="GO:0032259">
    <property type="term" value="P:methylation"/>
    <property type="evidence" value="ECO:0007669"/>
    <property type="project" value="UniProtKB-KW"/>
</dbReference>
<keyword evidence="2" id="KW-0808">Transferase</keyword>
<dbReference type="RefSeq" id="WP_131578647.1">
    <property type="nucleotide sequence ID" value="NZ_CBCSAJ010000115.1"/>
</dbReference>